<dbReference type="InterPro" id="IPR045057">
    <property type="entry name" value="Gcn5-rel_NAT"/>
</dbReference>
<protein>
    <submittedName>
        <fullName evidence="2">N-acetyltransferase</fullName>
    </submittedName>
</protein>
<dbReference type="SUPFAM" id="SSF55729">
    <property type="entry name" value="Acyl-CoA N-acyltransferases (Nat)"/>
    <property type="match status" value="1"/>
</dbReference>
<dbReference type="EMBL" id="POUW01000001">
    <property type="protein sequence ID" value="PNG08025.1"/>
    <property type="molecule type" value="Genomic_DNA"/>
</dbReference>
<accession>A0A2N8SZY2</accession>
<dbReference type="InterPro" id="IPR016181">
    <property type="entry name" value="Acyl_CoA_acyltransferase"/>
</dbReference>
<proteinExistence type="predicted"/>
<feature type="domain" description="N-acetyltransferase" evidence="1">
    <location>
        <begin position="10"/>
        <end position="96"/>
    </location>
</feature>
<gene>
    <name evidence="2" type="ORF">CXL00_02970</name>
</gene>
<comment type="caution">
    <text evidence="2">The sequence shown here is derived from an EMBL/GenBank/DDBJ whole genome shotgun (WGS) entry which is preliminary data.</text>
</comment>
<dbReference type="PANTHER" id="PTHR31435">
    <property type="entry name" value="PROTEIN NATD1"/>
    <property type="match status" value="1"/>
</dbReference>
<evidence type="ECO:0000259" key="1">
    <source>
        <dbReference type="PROSITE" id="PS51729"/>
    </source>
</evidence>
<evidence type="ECO:0000313" key="2">
    <source>
        <dbReference type="EMBL" id="PNG08025.1"/>
    </source>
</evidence>
<dbReference type="Gene3D" id="3.40.630.30">
    <property type="match status" value="1"/>
</dbReference>
<sequence>MSDNDNARVRHDEAANRYVLEVGGQELGFAEYQSDGSRRVFTHTEVDQSLEGQGMGSLLVREALNDTRQQDKRIVPVCEFVAAYIKKHHDWDDIVESV</sequence>
<dbReference type="Proteomes" id="UP000235897">
    <property type="component" value="Unassembled WGS sequence"/>
</dbReference>
<dbReference type="InterPro" id="IPR031165">
    <property type="entry name" value="GNAT_YJDJ"/>
</dbReference>
<dbReference type="AlphaFoldDB" id="A0A2N8SZY2"/>
<organism evidence="2 3">
    <name type="scientific">Stutzerimonas stutzeri</name>
    <name type="common">Pseudomonas stutzeri</name>
    <dbReference type="NCBI Taxonomy" id="316"/>
    <lineage>
        <taxon>Bacteria</taxon>
        <taxon>Pseudomonadati</taxon>
        <taxon>Pseudomonadota</taxon>
        <taxon>Gammaproteobacteria</taxon>
        <taxon>Pseudomonadales</taxon>
        <taxon>Pseudomonadaceae</taxon>
        <taxon>Stutzerimonas</taxon>
    </lineage>
</organism>
<name>A0A2N8SZY2_STUST</name>
<reference evidence="2 3" key="1">
    <citation type="submission" date="2018-01" db="EMBL/GenBank/DDBJ databases">
        <title>Denitrification phenotypes of diverse strains of Pseudomonas stutzeri.</title>
        <authorList>
            <person name="Milligan D.A."/>
            <person name="Bergaust L."/>
            <person name="Bakken L.R."/>
            <person name="Frostegard A."/>
        </authorList>
    </citation>
    <scope>NUCLEOTIDE SEQUENCE [LARGE SCALE GENOMIC DNA]</scope>
    <source>
        <strain evidence="2 3">28a3</strain>
    </source>
</reference>
<dbReference type="PANTHER" id="PTHR31435:SF10">
    <property type="entry name" value="BSR4717 PROTEIN"/>
    <property type="match status" value="1"/>
</dbReference>
<dbReference type="Pfam" id="PF14542">
    <property type="entry name" value="Acetyltransf_CG"/>
    <property type="match status" value="1"/>
</dbReference>
<dbReference type="RefSeq" id="WP_102845967.1">
    <property type="nucleotide sequence ID" value="NZ_JAMOIG010000003.1"/>
</dbReference>
<dbReference type="GO" id="GO:0016740">
    <property type="term" value="F:transferase activity"/>
    <property type="evidence" value="ECO:0007669"/>
    <property type="project" value="UniProtKB-KW"/>
</dbReference>
<keyword evidence="2" id="KW-0808">Transferase</keyword>
<dbReference type="PROSITE" id="PS51729">
    <property type="entry name" value="GNAT_YJDJ"/>
    <property type="match status" value="1"/>
</dbReference>
<evidence type="ECO:0000313" key="3">
    <source>
        <dbReference type="Proteomes" id="UP000235897"/>
    </source>
</evidence>
<dbReference type="OrthoDB" id="9813275at2"/>